<organism evidence="1 2">
    <name type="scientific">Candidatus Nitrosomaritimum aestuariumsis</name>
    <dbReference type="NCBI Taxonomy" id="3342354"/>
    <lineage>
        <taxon>Archaea</taxon>
        <taxon>Nitrososphaerota</taxon>
        <taxon>Nitrososphaeria</taxon>
        <taxon>Nitrosopumilales</taxon>
        <taxon>Nitrosopumilaceae</taxon>
        <taxon>Candidatus Nitrosomaritimum</taxon>
    </lineage>
</organism>
<sequence>MRKELYGFLFGMWILILIGGGIVVTILGPIEISGYGDANWLIASIIKAVIAIILVIIWILVLSKLKNWIFKKEIKF</sequence>
<name>A0AC60W547_9ARCH</name>
<reference evidence="1 2" key="1">
    <citation type="journal article" date="2020" name="Appl. Environ. Microbiol.">
        <title>Genomic Characteristics of a Novel Species of Ammonia-Oxidizing Archaea from the Jiulong River Estuary.</title>
        <authorList>
            <person name="Zou D."/>
            <person name="Wan R."/>
            <person name="Han L."/>
            <person name="Xu M.N."/>
            <person name="Liu Y."/>
            <person name="Liu H."/>
            <person name="Kao S.J."/>
            <person name="Li M."/>
        </authorList>
    </citation>
    <scope>NUCLEOTIDE SEQUENCE [LARGE SCALE GENOMIC DNA]</scope>
    <source>
        <strain evidence="1">W2bin3</strain>
    </source>
</reference>
<dbReference type="Proteomes" id="UP000526786">
    <property type="component" value="Unassembled WGS sequence"/>
</dbReference>
<evidence type="ECO:0000313" key="2">
    <source>
        <dbReference type="Proteomes" id="UP000526786"/>
    </source>
</evidence>
<proteinExistence type="predicted"/>
<accession>A0AC60W547</accession>
<comment type="caution">
    <text evidence="1">The sequence shown here is derived from an EMBL/GenBank/DDBJ whole genome shotgun (WGS) entry which is preliminary data.</text>
</comment>
<evidence type="ECO:0000313" key="1">
    <source>
        <dbReference type="EMBL" id="MBA4454783.1"/>
    </source>
</evidence>
<gene>
    <name evidence="1" type="ORF">H2B05_07585</name>
</gene>
<protein>
    <submittedName>
        <fullName evidence="1">Uncharacterized protein</fullName>
    </submittedName>
</protein>
<dbReference type="EMBL" id="JACENC010000294">
    <property type="protein sequence ID" value="MBA4454783.1"/>
    <property type="molecule type" value="Genomic_DNA"/>
</dbReference>